<organism evidence="2 3">
    <name type="scientific">Cardiocondyla obscurior</name>
    <dbReference type="NCBI Taxonomy" id="286306"/>
    <lineage>
        <taxon>Eukaryota</taxon>
        <taxon>Metazoa</taxon>
        <taxon>Ecdysozoa</taxon>
        <taxon>Arthropoda</taxon>
        <taxon>Hexapoda</taxon>
        <taxon>Insecta</taxon>
        <taxon>Pterygota</taxon>
        <taxon>Neoptera</taxon>
        <taxon>Endopterygota</taxon>
        <taxon>Hymenoptera</taxon>
        <taxon>Apocrita</taxon>
        <taxon>Aculeata</taxon>
        <taxon>Formicoidea</taxon>
        <taxon>Formicidae</taxon>
        <taxon>Myrmicinae</taxon>
        <taxon>Cardiocondyla</taxon>
    </lineage>
</organism>
<evidence type="ECO:0000313" key="2">
    <source>
        <dbReference type="EMBL" id="KAL0125318.1"/>
    </source>
</evidence>
<comment type="caution">
    <text evidence="2">The sequence shown here is derived from an EMBL/GenBank/DDBJ whole genome shotgun (WGS) entry which is preliminary data.</text>
</comment>
<dbReference type="Proteomes" id="UP001430953">
    <property type="component" value="Unassembled WGS sequence"/>
</dbReference>
<feature type="compositionally biased region" description="Basic and acidic residues" evidence="1">
    <location>
        <begin position="39"/>
        <end position="51"/>
    </location>
</feature>
<gene>
    <name evidence="2" type="ORF">PUN28_004447</name>
</gene>
<dbReference type="EMBL" id="JADYXP020000004">
    <property type="protein sequence ID" value="KAL0125318.1"/>
    <property type="molecule type" value="Genomic_DNA"/>
</dbReference>
<protein>
    <submittedName>
        <fullName evidence="2">Uncharacterized protein</fullName>
    </submittedName>
</protein>
<dbReference type="AlphaFoldDB" id="A0AAW2GCL9"/>
<evidence type="ECO:0000313" key="3">
    <source>
        <dbReference type="Proteomes" id="UP001430953"/>
    </source>
</evidence>
<feature type="region of interest" description="Disordered" evidence="1">
    <location>
        <begin position="39"/>
        <end position="60"/>
    </location>
</feature>
<accession>A0AAW2GCL9</accession>
<sequence>MHEDITLPFASRVFRESLLKVKFMTGRARHPRRTKIPYFERHKSRQRESTRQRWSASKHL</sequence>
<reference evidence="2 3" key="1">
    <citation type="submission" date="2023-03" db="EMBL/GenBank/DDBJ databases">
        <title>High recombination rates correlate with genetic variation in Cardiocondyla obscurior ants.</title>
        <authorList>
            <person name="Errbii M."/>
        </authorList>
    </citation>
    <scope>NUCLEOTIDE SEQUENCE [LARGE SCALE GENOMIC DNA]</scope>
    <source>
        <strain evidence="2">Alpha-2009</strain>
        <tissue evidence="2">Whole body</tissue>
    </source>
</reference>
<keyword evidence="3" id="KW-1185">Reference proteome</keyword>
<name>A0AAW2GCL9_9HYME</name>
<evidence type="ECO:0000256" key="1">
    <source>
        <dbReference type="SAM" id="MobiDB-lite"/>
    </source>
</evidence>
<proteinExistence type="predicted"/>